<feature type="compositionally biased region" description="Basic and acidic residues" evidence="1">
    <location>
        <begin position="237"/>
        <end position="255"/>
    </location>
</feature>
<dbReference type="AlphaFoldDB" id="A0A1Q9BSV9"/>
<name>A0A1Q9BSV9_SYMMI</name>
<proteinExistence type="predicted"/>
<gene>
    <name evidence="2" type="ORF">AK812_SmicGene46898</name>
</gene>
<protein>
    <submittedName>
        <fullName evidence="2">Uncharacterized protein</fullName>
    </submittedName>
</protein>
<dbReference type="EMBL" id="LSRX01004829">
    <property type="protein sequence ID" value="OLP73759.1"/>
    <property type="molecule type" value="Genomic_DNA"/>
</dbReference>
<accession>A0A1Q9BSV9</accession>
<dbReference type="Proteomes" id="UP000186817">
    <property type="component" value="Unassembled WGS sequence"/>
</dbReference>
<evidence type="ECO:0000313" key="3">
    <source>
        <dbReference type="Proteomes" id="UP000186817"/>
    </source>
</evidence>
<reference evidence="2 3" key="1">
    <citation type="submission" date="2016-02" db="EMBL/GenBank/DDBJ databases">
        <title>Genome analysis of coral dinoflagellate symbionts highlights evolutionary adaptations to a symbiotic lifestyle.</title>
        <authorList>
            <person name="Aranda M."/>
            <person name="Li Y."/>
            <person name="Liew Y.J."/>
            <person name="Baumgarten S."/>
            <person name="Simakov O."/>
            <person name="Wilson M."/>
            <person name="Piel J."/>
            <person name="Ashoor H."/>
            <person name="Bougouffa S."/>
            <person name="Bajic V.B."/>
            <person name="Ryu T."/>
            <person name="Ravasi T."/>
            <person name="Bayer T."/>
            <person name="Micklem G."/>
            <person name="Kim H."/>
            <person name="Bhak J."/>
            <person name="Lajeunesse T.C."/>
            <person name="Voolstra C.R."/>
        </authorList>
    </citation>
    <scope>NUCLEOTIDE SEQUENCE [LARGE SCALE GENOMIC DNA]</scope>
    <source>
        <strain evidence="2 3">CCMP2467</strain>
    </source>
</reference>
<keyword evidence="3" id="KW-1185">Reference proteome</keyword>
<dbReference type="OrthoDB" id="437002at2759"/>
<evidence type="ECO:0000313" key="2">
    <source>
        <dbReference type="EMBL" id="OLP73759.1"/>
    </source>
</evidence>
<organism evidence="2 3">
    <name type="scientific">Symbiodinium microadriaticum</name>
    <name type="common">Dinoflagellate</name>
    <name type="synonym">Zooxanthella microadriatica</name>
    <dbReference type="NCBI Taxonomy" id="2951"/>
    <lineage>
        <taxon>Eukaryota</taxon>
        <taxon>Sar</taxon>
        <taxon>Alveolata</taxon>
        <taxon>Dinophyceae</taxon>
        <taxon>Suessiales</taxon>
        <taxon>Symbiodiniaceae</taxon>
        <taxon>Symbiodinium</taxon>
    </lineage>
</organism>
<comment type="caution">
    <text evidence="2">The sequence shown here is derived from an EMBL/GenBank/DDBJ whole genome shotgun (WGS) entry which is preliminary data.</text>
</comment>
<evidence type="ECO:0000256" key="1">
    <source>
        <dbReference type="SAM" id="MobiDB-lite"/>
    </source>
</evidence>
<feature type="region of interest" description="Disordered" evidence="1">
    <location>
        <begin position="227"/>
        <end position="255"/>
    </location>
</feature>
<sequence>MHGAVIRKLLIRFYGSVGLCSPGPLLAFPSPNLQRYFLMSMASSSGDPPKNIWQMNKVQLLAEATRLGITTHPSWSTGEVRQLISDKRKESTETGEGACVHDQGATKGHMQLLIRDTVTTGKGNSVVMFGRHSGKLFQEVPKSYLEWCVMEVTAKGRDGCSQDLVNLASYAETVLTKKAIKGYNPEDNPAVPIPPDDASVSSAWESEWSALSAAAKSMNEAVEAKQRPFLPKAAPKRPQEITESHRMQQEPPPEAKAEIEELMGRLAALKDRYNL</sequence>